<dbReference type="Gene3D" id="3.40.50.2020">
    <property type="match status" value="1"/>
</dbReference>
<keyword evidence="3" id="KW-0328">Glycosyltransferase</keyword>
<dbReference type="Pfam" id="PF00156">
    <property type="entry name" value="Pribosyltran"/>
    <property type="match status" value="1"/>
</dbReference>
<reference evidence="3 4" key="1">
    <citation type="submission" date="2017-04" db="EMBL/GenBank/DDBJ databases">
        <title>A new member of the family Flavobacteriaceae isolated from ascidians.</title>
        <authorList>
            <person name="Chen L."/>
        </authorList>
    </citation>
    <scope>NUCLEOTIDE SEQUENCE [LARGE SCALE GENOMIC DNA]</scope>
    <source>
        <strain evidence="3 4">HQA918</strain>
    </source>
</reference>
<protein>
    <submittedName>
        <fullName evidence="3">Amidophosphoribosyltransferase</fullName>
    </submittedName>
</protein>
<proteinExistence type="inferred from homology"/>
<comment type="caution">
    <text evidence="3">The sequence shown here is derived from an EMBL/GenBank/DDBJ whole genome shotgun (WGS) entry which is preliminary data.</text>
</comment>
<keyword evidence="3" id="KW-0808">Transferase</keyword>
<evidence type="ECO:0000256" key="1">
    <source>
        <dbReference type="ARBA" id="ARBA00008007"/>
    </source>
</evidence>
<dbReference type="PANTHER" id="PTHR47505">
    <property type="entry name" value="DNA UTILIZATION PROTEIN YHGH"/>
    <property type="match status" value="1"/>
</dbReference>
<feature type="domain" description="Phosphoribosyltransferase" evidence="2">
    <location>
        <begin position="171"/>
        <end position="230"/>
    </location>
</feature>
<evidence type="ECO:0000259" key="2">
    <source>
        <dbReference type="Pfam" id="PF00156"/>
    </source>
</evidence>
<dbReference type="Proteomes" id="UP000219559">
    <property type="component" value="Unassembled WGS sequence"/>
</dbReference>
<evidence type="ECO:0000313" key="4">
    <source>
        <dbReference type="Proteomes" id="UP000219559"/>
    </source>
</evidence>
<dbReference type="CDD" id="cd06223">
    <property type="entry name" value="PRTases_typeI"/>
    <property type="match status" value="1"/>
</dbReference>
<evidence type="ECO:0000313" key="3">
    <source>
        <dbReference type="EMBL" id="PCE62829.1"/>
    </source>
</evidence>
<organism evidence="3 4">
    <name type="scientific">Sediminicola luteus</name>
    <dbReference type="NCBI Taxonomy" id="319238"/>
    <lineage>
        <taxon>Bacteria</taxon>
        <taxon>Pseudomonadati</taxon>
        <taxon>Bacteroidota</taxon>
        <taxon>Flavobacteriia</taxon>
        <taxon>Flavobacteriales</taxon>
        <taxon>Flavobacteriaceae</taxon>
        <taxon>Sediminicola</taxon>
    </lineage>
</organism>
<keyword evidence="4" id="KW-1185">Reference proteome</keyword>
<dbReference type="SUPFAM" id="SSF53271">
    <property type="entry name" value="PRTase-like"/>
    <property type="match status" value="1"/>
</dbReference>
<dbReference type="GO" id="GO:0016757">
    <property type="term" value="F:glycosyltransferase activity"/>
    <property type="evidence" value="ECO:0007669"/>
    <property type="project" value="UniProtKB-KW"/>
</dbReference>
<dbReference type="InterPro" id="IPR000836">
    <property type="entry name" value="PRTase_dom"/>
</dbReference>
<dbReference type="AlphaFoldDB" id="A0A2A4G1H5"/>
<dbReference type="InterPro" id="IPR051910">
    <property type="entry name" value="ComF/GntX_DNA_util-trans"/>
</dbReference>
<dbReference type="OrthoDB" id="9779910at2"/>
<name>A0A2A4G1H5_9FLAO</name>
<gene>
    <name evidence="3" type="ORF">B7P33_16245</name>
</gene>
<dbReference type="EMBL" id="NBWU01000007">
    <property type="protein sequence ID" value="PCE62829.1"/>
    <property type="molecule type" value="Genomic_DNA"/>
</dbReference>
<comment type="similarity">
    <text evidence="1">Belongs to the ComF/GntX family.</text>
</comment>
<accession>A0A2A4G1H5</accession>
<dbReference type="PANTHER" id="PTHR47505:SF1">
    <property type="entry name" value="DNA UTILIZATION PROTEIN YHGH"/>
    <property type="match status" value="1"/>
</dbReference>
<dbReference type="InterPro" id="IPR029057">
    <property type="entry name" value="PRTase-like"/>
</dbReference>
<sequence length="236" mass="26853">MLSAISNIANDIHSILLPRGCFGCTANLGKGERSLCTVCRDQLPFTEYNFIDENPIDRIFYGKIPVKKASSLFFYHENGRIQRIIHHWKYNKQEQIGSFLAALYTPILEADPGFEKPDLIVSVPLHKNKIRKRGYNQLDLVGKSFSENFHCRYENKVLVKTQNTRTQTRKNRWWRWKGVQDLYQLNGSDSVRDKRILLIDDVITTGATLEACAQTLFAGGAKEVSIATIAVVPSFG</sequence>